<feature type="compositionally biased region" description="Low complexity" evidence="1">
    <location>
        <begin position="295"/>
        <end position="305"/>
    </location>
</feature>
<dbReference type="Proteomes" id="UP001054801">
    <property type="component" value="Chromosome"/>
</dbReference>
<dbReference type="EMBL" id="CP091244">
    <property type="protein sequence ID" value="UJS23710.1"/>
    <property type="molecule type" value="Genomic_DNA"/>
</dbReference>
<feature type="region of interest" description="Disordered" evidence="1">
    <location>
        <begin position="251"/>
        <end position="365"/>
    </location>
</feature>
<evidence type="ECO:0000256" key="1">
    <source>
        <dbReference type="SAM" id="MobiDB-lite"/>
    </source>
</evidence>
<accession>A0ABY3SWF6</accession>
<feature type="signal peptide" evidence="2">
    <location>
        <begin position="1"/>
        <end position="24"/>
    </location>
</feature>
<reference evidence="3" key="1">
    <citation type="journal article" date="2022" name="Microorganisms">
        <title>Two New Species of Filamentous Sulfur Bacteria of the Genus Thiothrix, Thiothrix winogradskyi sp. nov. and 'Candidatus Thiothrix sulfatifontis' sp. nov.</title>
        <authorList>
            <person name="Ravin N.V."/>
            <person name="Rossetti S."/>
            <person name="Beletsky A.V."/>
            <person name="Kadnikov V.V."/>
            <person name="Rudenko T.S."/>
            <person name="Smolyakov D.D."/>
            <person name="Moskvitina M.I."/>
            <person name="Gureeva M.V."/>
            <person name="Mardanov A.V."/>
            <person name="Grabovich M.Y."/>
        </authorList>
    </citation>
    <scope>NUCLEOTIDE SEQUENCE</scope>
    <source>
        <strain evidence="3">CT3</strain>
    </source>
</reference>
<organism evidence="3 4">
    <name type="scientific">Thiothrix winogradskyi</name>
    <dbReference type="NCBI Taxonomy" id="96472"/>
    <lineage>
        <taxon>Bacteria</taxon>
        <taxon>Pseudomonadati</taxon>
        <taxon>Pseudomonadota</taxon>
        <taxon>Gammaproteobacteria</taxon>
        <taxon>Thiotrichales</taxon>
        <taxon>Thiotrichaceae</taxon>
        <taxon>Thiothrix</taxon>
    </lineage>
</organism>
<evidence type="ECO:0000313" key="3">
    <source>
        <dbReference type="EMBL" id="UJS23710.1"/>
    </source>
</evidence>
<feature type="compositionally biased region" description="Low complexity" evidence="1">
    <location>
        <begin position="333"/>
        <end position="352"/>
    </location>
</feature>
<keyword evidence="4" id="KW-1185">Reference proteome</keyword>
<feature type="compositionally biased region" description="Pro residues" evidence="1">
    <location>
        <begin position="353"/>
        <end position="363"/>
    </location>
</feature>
<dbReference type="RefSeq" id="WP_236497907.1">
    <property type="nucleotide sequence ID" value="NZ_CP091244.1"/>
</dbReference>
<evidence type="ECO:0000313" key="4">
    <source>
        <dbReference type="Proteomes" id="UP001054801"/>
    </source>
</evidence>
<gene>
    <name evidence="3" type="ORF">L2Y54_17475</name>
</gene>
<evidence type="ECO:0000256" key="2">
    <source>
        <dbReference type="SAM" id="SignalP"/>
    </source>
</evidence>
<sequence>MPAPLNKFLLLSLGGGALIAPVMANDLPPPLQQKLEALHCATDAKVAKTILRELNNINAPGQQWPDEWLGQKPEASLHAALLDIALHTLKTTAERFPNLREEAERIALQWDYCEIMENQDFHDLILRQKKLHKLLSDGNAPLKWRGFREWGFLSPDPADRFVPKLLDEIRLAPNAYHLVLHQAYRERCFPHPETGLSVREAETPPATVGNNALPFQIVTEAKAQPYPFKWKPSCEITHQVAAKVVERAVNIPKTNTPQTNQATSKTKPTVAQKTRKSTPANNKTERKKQRDLRQTTRQQRQQQRTPAPLPQGVRGSIGNSAAPPSTAVPPTKPDTSPTTVTTKTPKVTVNKPTTPPKLAPQPTTPKVYTTAKGEVILPTIVSTTAGGDIPIYFEDAPRPQAHSTTGIVDAKKKKRRVAITVADTVSLKDGSNNVAVSATWSPKKDWFVNGSASVKDGEPGYAWNVGYANPKPGTVSVQVGHNGPIKPGQGLDVKNASASIGYKVKSEALSKRKLSASGSVNISAKGKAKASATMQWNPKPNVNVRTTATVPVDGGKPSWSYSAGYSSPKPGKLRVEYSNYGNNDFPGDNLKDGAITVSKSWQF</sequence>
<keyword evidence="2" id="KW-0732">Signal</keyword>
<feature type="chain" id="PRO_5045739199" evidence="2">
    <location>
        <begin position="25"/>
        <end position="603"/>
    </location>
</feature>
<name>A0ABY3SWF6_9GAMM</name>
<feature type="compositionally biased region" description="Polar residues" evidence="1">
    <location>
        <begin position="252"/>
        <end position="282"/>
    </location>
</feature>
<proteinExistence type="predicted"/>
<protein>
    <submittedName>
        <fullName evidence="3">DUF3131 domain-containing protein</fullName>
    </submittedName>
</protein>